<protein>
    <submittedName>
        <fullName evidence="1">Uncharacterized protein</fullName>
    </submittedName>
</protein>
<proteinExistence type="predicted"/>
<organism evidence="1">
    <name type="scientific">Anguilla anguilla</name>
    <name type="common">European freshwater eel</name>
    <name type="synonym">Muraena anguilla</name>
    <dbReference type="NCBI Taxonomy" id="7936"/>
    <lineage>
        <taxon>Eukaryota</taxon>
        <taxon>Metazoa</taxon>
        <taxon>Chordata</taxon>
        <taxon>Craniata</taxon>
        <taxon>Vertebrata</taxon>
        <taxon>Euteleostomi</taxon>
        <taxon>Actinopterygii</taxon>
        <taxon>Neopterygii</taxon>
        <taxon>Teleostei</taxon>
        <taxon>Anguilliformes</taxon>
        <taxon>Anguillidae</taxon>
        <taxon>Anguilla</taxon>
    </lineage>
</organism>
<dbReference type="EMBL" id="GBXM01072019">
    <property type="protein sequence ID" value="JAH36558.1"/>
    <property type="molecule type" value="Transcribed_RNA"/>
</dbReference>
<name>A0A0E9S7P8_ANGAN</name>
<evidence type="ECO:0000313" key="1">
    <source>
        <dbReference type="EMBL" id="JAH36558.1"/>
    </source>
</evidence>
<dbReference type="AlphaFoldDB" id="A0A0E9S7P8"/>
<reference evidence="1" key="2">
    <citation type="journal article" date="2015" name="Fish Shellfish Immunol.">
        <title>Early steps in the European eel (Anguilla anguilla)-Vibrio vulnificus interaction in the gills: Role of the RtxA13 toxin.</title>
        <authorList>
            <person name="Callol A."/>
            <person name="Pajuelo D."/>
            <person name="Ebbesson L."/>
            <person name="Teles M."/>
            <person name="MacKenzie S."/>
            <person name="Amaro C."/>
        </authorList>
    </citation>
    <scope>NUCLEOTIDE SEQUENCE</scope>
</reference>
<accession>A0A0E9S7P8</accession>
<sequence>MDLNICTGVPLILLYLIATESFIQIQISGIKNCK</sequence>
<reference evidence="1" key="1">
    <citation type="submission" date="2014-11" db="EMBL/GenBank/DDBJ databases">
        <authorList>
            <person name="Amaro Gonzalez C."/>
        </authorList>
    </citation>
    <scope>NUCLEOTIDE SEQUENCE</scope>
</reference>